<proteinExistence type="predicted"/>
<keyword evidence="1" id="KW-0472">Membrane</keyword>
<evidence type="ECO:0000313" key="3">
    <source>
        <dbReference type="EMBL" id="MDQ0455425.1"/>
    </source>
</evidence>
<organism evidence="3 4">
    <name type="scientific">Rhizobium paknamense</name>
    <dbReference type="NCBI Taxonomy" id="1206817"/>
    <lineage>
        <taxon>Bacteria</taxon>
        <taxon>Pseudomonadati</taxon>
        <taxon>Pseudomonadota</taxon>
        <taxon>Alphaproteobacteria</taxon>
        <taxon>Hyphomicrobiales</taxon>
        <taxon>Rhizobiaceae</taxon>
        <taxon>Rhizobium/Agrobacterium group</taxon>
        <taxon>Rhizobium</taxon>
    </lineage>
</organism>
<accession>A0ABU0IB44</accession>
<dbReference type="InterPro" id="IPR012495">
    <property type="entry name" value="TadE-like_dom"/>
</dbReference>
<feature type="domain" description="TadE-like" evidence="2">
    <location>
        <begin position="31"/>
        <end position="69"/>
    </location>
</feature>
<sequence length="208" mass="23240">MASRSPSKMSVLARLRRWKRLTGCFRRSRDGAAAIEFAILAIPYMLIVFAILETFIAFIAEQVVYSAVDKLGREIRTGNITYNLSRSTDVTAAQFRQLVCNEISFLMSCDATEVSTPTRLWVDVRTFSTFADIPTTISTTSSGSLDTSSMAFTPGGSGKINMVRFFYYWPITVDLVRPYIANIKLPSASSKSDYLIISTIAFQNEDYP</sequence>
<comment type="caution">
    <text evidence="3">The sequence shown here is derived from an EMBL/GenBank/DDBJ whole genome shotgun (WGS) entry which is preliminary data.</text>
</comment>
<reference evidence="3 4" key="1">
    <citation type="submission" date="2023-07" db="EMBL/GenBank/DDBJ databases">
        <title>Genomic Encyclopedia of Type Strains, Phase IV (KMG-IV): sequencing the most valuable type-strain genomes for metagenomic binning, comparative biology and taxonomic classification.</title>
        <authorList>
            <person name="Goeker M."/>
        </authorList>
    </citation>
    <scope>NUCLEOTIDE SEQUENCE [LARGE SCALE GENOMIC DNA]</scope>
    <source>
        <strain evidence="3 4">DSM 100301</strain>
    </source>
</reference>
<dbReference type="Pfam" id="PF07811">
    <property type="entry name" value="TadE"/>
    <property type="match status" value="1"/>
</dbReference>
<name>A0ABU0IB44_9HYPH</name>
<evidence type="ECO:0000313" key="4">
    <source>
        <dbReference type="Proteomes" id="UP001235269"/>
    </source>
</evidence>
<dbReference type="RefSeq" id="WP_370878029.1">
    <property type="nucleotide sequence ID" value="NZ_JAUSWH010000004.1"/>
</dbReference>
<keyword evidence="1" id="KW-1133">Transmembrane helix</keyword>
<feature type="transmembrane region" description="Helical" evidence="1">
    <location>
        <begin position="37"/>
        <end position="60"/>
    </location>
</feature>
<keyword evidence="1" id="KW-0812">Transmembrane</keyword>
<evidence type="ECO:0000259" key="2">
    <source>
        <dbReference type="Pfam" id="PF07811"/>
    </source>
</evidence>
<dbReference type="Proteomes" id="UP001235269">
    <property type="component" value="Unassembled WGS sequence"/>
</dbReference>
<protein>
    <submittedName>
        <fullName evidence="3">Flp pilus assembly protein TadG</fullName>
    </submittedName>
</protein>
<dbReference type="EMBL" id="JAUSWH010000004">
    <property type="protein sequence ID" value="MDQ0455425.1"/>
    <property type="molecule type" value="Genomic_DNA"/>
</dbReference>
<keyword evidence="4" id="KW-1185">Reference proteome</keyword>
<gene>
    <name evidence="3" type="ORF">QO005_001759</name>
</gene>
<evidence type="ECO:0000256" key="1">
    <source>
        <dbReference type="SAM" id="Phobius"/>
    </source>
</evidence>